<evidence type="ECO:0000256" key="9">
    <source>
        <dbReference type="ARBA" id="ARBA00023014"/>
    </source>
</evidence>
<name>A0ABS1YLN6_9ACTN</name>
<dbReference type="PANTHER" id="PTHR11780:SF10">
    <property type="entry name" value="NADH DEHYDROGENASE [UBIQUINONE] FLAVOPROTEIN 1, MITOCHONDRIAL"/>
    <property type="match status" value="1"/>
</dbReference>
<dbReference type="InterPro" id="IPR037225">
    <property type="entry name" value="Nuo51_FMN-bd_sf"/>
</dbReference>
<organism evidence="11 12">
    <name type="scientific">Micromonospora tarensis</name>
    <dbReference type="NCBI Taxonomy" id="2806100"/>
    <lineage>
        <taxon>Bacteria</taxon>
        <taxon>Bacillati</taxon>
        <taxon>Actinomycetota</taxon>
        <taxon>Actinomycetes</taxon>
        <taxon>Micromonosporales</taxon>
        <taxon>Micromonosporaceae</taxon>
        <taxon>Micromonospora</taxon>
    </lineage>
</organism>
<gene>
    <name evidence="11" type="ORF">JM949_24925</name>
</gene>
<dbReference type="Gene3D" id="3.10.20.600">
    <property type="match status" value="1"/>
</dbReference>
<dbReference type="InterPro" id="IPR019575">
    <property type="entry name" value="Nuop51_4Fe4S-bd"/>
</dbReference>
<dbReference type="SMART" id="SM00928">
    <property type="entry name" value="NADH_4Fe-4S"/>
    <property type="match status" value="1"/>
</dbReference>
<feature type="domain" description="NADH-ubiquinone oxidoreductase 51kDa subunit iron-sulphur binding" evidence="10">
    <location>
        <begin position="317"/>
        <end position="361"/>
    </location>
</feature>
<evidence type="ECO:0000256" key="5">
    <source>
        <dbReference type="ARBA" id="ARBA00022630"/>
    </source>
</evidence>
<dbReference type="InterPro" id="IPR050837">
    <property type="entry name" value="ComplexI_51kDa_subunit"/>
</dbReference>
<comment type="similarity">
    <text evidence="3">Belongs to the complex I 51 kDa subunit family.</text>
</comment>
<keyword evidence="6" id="KW-0288">FMN</keyword>
<dbReference type="InterPro" id="IPR037207">
    <property type="entry name" value="Nuop51_4Fe4S-bd_sf"/>
</dbReference>
<dbReference type="Gene3D" id="3.30.70.20">
    <property type="match status" value="1"/>
</dbReference>
<keyword evidence="5" id="KW-0285">Flavoprotein</keyword>
<evidence type="ECO:0000313" key="11">
    <source>
        <dbReference type="EMBL" id="MBM0278348.1"/>
    </source>
</evidence>
<evidence type="ECO:0000256" key="1">
    <source>
        <dbReference type="ARBA" id="ARBA00001917"/>
    </source>
</evidence>
<keyword evidence="4" id="KW-0004">4Fe-4S</keyword>
<dbReference type="SUPFAM" id="SSF140490">
    <property type="entry name" value="Nqo1C-terminal domain-like"/>
    <property type="match status" value="1"/>
</dbReference>
<evidence type="ECO:0000256" key="3">
    <source>
        <dbReference type="ARBA" id="ARBA00007523"/>
    </source>
</evidence>
<dbReference type="Pfam" id="PF01512">
    <property type="entry name" value="Complex1_51K"/>
    <property type="match status" value="1"/>
</dbReference>
<feature type="non-terminal residue" evidence="11">
    <location>
        <position position="513"/>
    </location>
</feature>
<evidence type="ECO:0000313" key="12">
    <source>
        <dbReference type="Proteomes" id="UP000622245"/>
    </source>
</evidence>
<evidence type="ECO:0000256" key="8">
    <source>
        <dbReference type="ARBA" id="ARBA00023004"/>
    </source>
</evidence>
<keyword evidence="7" id="KW-0479">Metal-binding</keyword>
<evidence type="ECO:0000256" key="6">
    <source>
        <dbReference type="ARBA" id="ARBA00022643"/>
    </source>
</evidence>
<comment type="cofactor">
    <cofactor evidence="2">
        <name>[4Fe-4S] cluster</name>
        <dbReference type="ChEBI" id="CHEBI:49883"/>
    </cofactor>
</comment>
<comment type="cofactor">
    <cofactor evidence="1">
        <name>FMN</name>
        <dbReference type="ChEBI" id="CHEBI:58210"/>
    </cofactor>
</comment>
<dbReference type="Gene3D" id="1.20.1440.230">
    <property type="entry name" value="NADH-ubiquinone oxidoreductase 51kDa subunit, iron-sulphur binding domain"/>
    <property type="match status" value="1"/>
</dbReference>
<evidence type="ECO:0000256" key="7">
    <source>
        <dbReference type="ARBA" id="ARBA00022723"/>
    </source>
</evidence>
<dbReference type="Pfam" id="PF13459">
    <property type="entry name" value="Fer4_15"/>
    <property type="match status" value="1"/>
</dbReference>
<dbReference type="Gene3D" id="3.40.50.11540">
    <property type="entry name" value="NADH-ubiquinone oxidoreductase 51kDa subunit"/>
    <property type="match status" value="1"/>
</dbReference>
<sequence>MRRTAVPPVACVGEPRLTAGFAEYGRLDLLAHEEVHGPIGPMEPAQLLRLAEGMQLKGKGGAGFPFARKLRAVLESCERQDLSAVVVVNATEGEPASWKDKVLLTRAPHLILDGAALAAYALDADEIVIGVADDGVGRDSLMEALDERRMPVPTTIVTVPHRFISGEGGALVNGINGLPHIPSGTKKRSSDSGVSGLPTLLSNAETYAQLAVGARLGPYEYAALGTDDEPGTVLLTVTGSAARPAVVECTAGMPLRDVLDLCEVPDGQGILMGGYHGKWITPEAAEKAEVSRKGLAAVGGTLGAGIIVPIGLDTCPLGEAAQVVRYLAGESAGQCGPCKMGLPDLARAVDLAVAGSQPADVVRAAAGEVKGRGACSHPDGAARFALSAIEVFADDLRMHSTGDGCGRRVKGVMGLPGAPDPNPQKLTLDWSRCDGHGLCAHVVPDFIRLDANGFPAFPSTPVPTWLREGALKAVKVCPELALDWSRCDGHGLCAHVVPDFIRLDANGFPAFPS</sequence>
<dbReference type="InterPro" id="IPR011538">
    <property type="entry name" value="Nuo51_FMN-bd"/>
</dbReference>
<keyword evidence="12" id="KW-1185">Reference proteome</keyword>
<reference evidence="11 12" key="1">
    <citation type="submission" date="2021-01" db="EMBL/GenBank/DDBJ databases">
        <title>Draft genome sequence of Micromonospora sp. strain STR1s_6.</title>
        <authorList>
            <person name="Karlyshev A."/>
            <person name="Jawad R."/>
        </authorList>
    </citation>
    <scope>NUCLEOTIDE SEQUENCE [LARGE SCALE GENOMIC DNA]</scope>
    <source>
        <strain evidence="11 12">STR1S-6</strain>
    </source>
</reference>
<evidence type="ECO:0000259" key="10">
    <source>
        <dbReference type="SMART" id="SM00928"/>
    </source>
</evidence>
<accession>A0ABS1YLN6</accession>
<comment type="caution">
    <text evidence="11">The sequence shown here is derived from an EMBL/GenBank/DDBJ whole genome shotgun (WGS) entry which is preliminary data.</text>
</comment>
<dbReference type="SUPFAM" id="SSF54862">
    <property type="entry name" value="4Fe-4S ferredoxins"/>
    <property type="match status" value="1"/>
</dbReference>
<evidence type="ECO:0000256" key="4">
    <source>
        <dbReference type="ARBA" id="ARBA00022485"/>
    </source>
</evidence>
<dbReference type="Pfam" id="PF10589">
    <property type="entry name" value="NADH_4Fe-4S"/>
    <property type="match status" value="1"/>
</dbReference>
<dbReference type="SUPFAM" id="SSF142984">
    <property type="entry name" value="Nqo1 middle domain-like"/>
    <property type="match status" value="1"/>
</dbReference>
<keyword evidence="9" id="KW-0411">Iron-sulfur</keyword>
<evidence type="ECO:0000256" key="2">
    <source>
        <dbReference type="ARBA" id="ARBA00001966"/>
    </source>
</evidence>
<dbReference type="EMBL" id="JAEVHL010000163">
    <property type="protein sequence ID" value="MBM0278348.1"/>
    <property type="molecule type" value="Genomic_DNA"/>
</dbReference>
<dbReference type="PANTHER" id="PTHR11780">
    <property type="entry name" value="NADH-UBIQUINONE OXIDOREDUCTASE FLAVOPROTEIN 1 NDUFV1"/>
    <property type="match status" value="1"/>
</dbReference>
<dbReference type="RefSeq" id="WP_203150726.1">
    <property type="nucleotide sequence ID" value="NZ_JAEVHL010000163.1"/>
</dbReference>
<protein>
    <submittedName>
        <fullName evidence="11">Ferredoxin</fullName>
    </submittedName>
</protein>
<proteinExistence type="inferred from homology"/>
<keyword evidence="8" id="KW-0408">Iron</keyword>
<dbReference type="Proteomes" id="UP000622245">
    <property type="component" value="Unassembled WGS sequence"/>
</dbReference>
<dbReference type="SUPFAM" id="SSF142019">
    <property type="entry name" value="Nqo1 FMN-binding domain-like"/>
    <property type="match status" value="1"/>
</dbReference>